<feature type="domain" description="DUF397" evidence="1">
    <location>
        <begin position="3"/>
        <end position="57"/>
    </location>
</feature>
<dbReference type="EMBL" id="QLYX01000011">
    <property type="protein sequence ID" value="RAY12785.1"/>
    <property type="molecule type" value="Genomic_DNA"/>
</dbReference>
<dbReference type="RefSeq" id="WP_111869973.1">
    <property type="nucleotide sequence ID" value="NZ_QLYX01000011.1"/>
</dbReference>
<accession>A0A365H116</accession>
<organism evidence="2 3">
    <name type="scientific">Actinomadura craniellae</name>
    <dbReference type="NCBI Taxonomy" id="2231787"/>
    <lineage>
        <taxon>Bacteria</taxon>
        <taxon>Bacillati</taxon>
        <taxon>Actinomycetota</taxon>
        <taxon>Actinomycetes</taxon>
        <taxon>Streptosporangiales</taxon>
        <taxon>Thermomonosporaceae</taxon>
        <taxon>Actinomadura</taxon>
    </lineage>
</organism>
<proteinExistence type="predicted"/>
<comment type="caution">
    <text evidence="2">The sequence shown here is derived from an EMBL/GenBank/DDBJ whole genome shotgun (WGS) entry which is preliminary data.</text>
</comment>
<keyword evidence="3" id="KW-1185">Reference proteome</keyword>
<sequence length="63" mass="6795">MITWRKSSRSGSTTIQSDCVEVARLDGNVALRDSKNPGGGHLILPADGFAALLHRLKHDEPTP</sequence>
<dbReference type="Pfam" id="PF04149">
    <property type="entry name" value="DUF397"/>
    <property type="match status" value="1"/>
</dbReference>
<dbReference type="Proteomes" id="UP000251891">
    <property type="component" value="Unassembled WGS sequence"/>
</dbReference>
<evidence type="ECO:0000313" key="3">
    <source>
        <dbReference type="Proteomes" id="UP000251891"/>
    </source>
</evidence>
<dbReference type="OrthoDB" id="3430276at2"/>
<evidence type="ECO:0000259" key="1">
    <source>
        <dbReference type="Pfam" id="PF04149"/>
    </source>
</evidence>
<gene>
    <name evidence="2" type="ORF">DPM19_22460</name>
</gene>
<protein>
    <submittedName>
        <fullName evidence="2">DUF397 domain-containing protein</fullName>
    </submittedName>
</protein>
<dbReference type="InterPro" id="IPR007278">
    <property type="entry name" value="DUF397"/>
</dbReference>
<reference evidence="2 3" key="1">
    <citation type="submission" date="2018-06" db="EMBL/GenBank/DDBJ databases">
        <title>Actinomadura craniellae sp. nov. isolated from marine sponge Craniella sp.</title>
        <authorList>
            <person name="Li L."/>
            <person name="Xu Q.H."/>
            <person name="Lin H.W."/>
            <person name="Lu Y.H."/>
        </authorList>
    </citation>
    <scope>NUCLEOTIDE SEQUENCE [LARGE SCALE GENOMIC DNA]</scope>
    <source>
        <strain evidence="2 3">LHW63021</strain>
    </source>
</reference>
<name>A0A365H116_9ACTN</name>
<evidence type="ECO:0000313" key="2">
    <source>
        <dbReference type="EMBL" id="RAY12785.1"/>
    </source>
</evidence>
<dbReference type="AlphaFoldDB" id="A0A365H116"/>